<accession>A0A7G8TB67</accession>
<dbReference type="KEGG" id="cfem:HCR03_00570"/>
<proteinExistence type="predicted"/>
<dbReference type="Pfam" id="PF13811">
    <property type="entry name" value="DUF4186"/>
    <property type="match status" value="1"/>
</dbReference>
<dbReference type="Proteomes" id="UP000515909">
    <property type="component" value="Chromosome"/>
</dbReference>
<feature type="region of interest" description="Disordered" evidence="1">
    <location>
        <begin position="24"/>
        <end position="43"/>
    </location>
</feature>
<gene>
    <name evidence="2" type="ORF">HCR03_00570</name>
</gene>
<dbReference type="EMBL" id="CP060286">
    <property type="protein sequence ID" value="QNK40858.1"/>
    <property type="molecule type" value="Genomic_DNA"/>
</dbReference>
<evidence type="ECO:0000313" key="2">
    <source>
        <dbReference type="EMBL" id="QNK40858.1"/>
    </source>
</evidence>
<evidence type="ECO:0000313" key="3">
    <source>
        <dbReference type="Proteomes" id="UP000515909"/>
    </source>
</evidence>
<organism evidence="2 3">
    <name type="scientific">Caproicibacter fermentans</name>
    <dbReference type="NCBI Taxonomy" id="2576756"/>
    <lineage>
        <taxon>Bacteria</taxon>
        <taxon>Bacillati</taxon>
        <taxon>Bacillota</taxon>
        <taxon>Clostridia</taxon>
        <taxon>Eubacteriales</taxon>
        <taxon>Acutalibacteraceae</taxon>
        <taxon>Caproicibacter</taxon>
    </lineage>
</organism>
<sequence>MHACACCCRKCLFKWHRIPEGTEWNESRQGNFKDKQNPCRLIH</sequence>
<dbReference type="AlphaFoldDB" id="A0A7G8TB67"/>
<dbReference type="RefSeq" id="WP_187036171.1">
    <property type="nucleotide sequence ID" value="NZ_CP060286.1"/>
</dbReference>
<dbReference type="InterPro" id="IPR020378">
    <property type="entry name" value="DUF4186"/>
</dbReference>
<reference evidence="2 3" key="1">
    <citation type="submission" date="2020-08" db="EMBL/GenBank/DDBJ databases">
        <title>The isolate Caproiciproducens sp. 7D4C2 produces n-caproate at mildly acidic conditions from hexoses: genome and rBOX comparison with related strains and chain-elongating bacteria.</title>
        <authorList>
            <person name="Esquivel-Elizondo S."/>
            <person name="Bagci C."/>
            <person name="Temovska M."/>
            <person name="Jeon B.S."/>
            <person name="Bessarab I."/>
            <person name="Williams R.B.H."/>
            <person name="Huson D.H."/>
            <person name="Angenent L.T."/>
        </authorList>
    </citation>
    <scope>NUCLEOTIDE SEQUENCE [LARGE SCALE GENOMIC DNA]</scope>
    <source>
        <strain evidence="2 3">7D4C2</strain>
    </source>
</reference>
<name>A0A7G8TB67_9FIRM</name>
<evidence type="ECO:0000256" key="1">
    <source>
        <dbReference type="SAM" id="MobiDB-lite"/>
    </source>
</evidence>
<protein>
    <submittedName>
        <fullName evidence="2">DUF4186 family protein</fullName>
    </submittedName>
</protein>